<keyword evidence="1" id="KW-1133">Transmembrane helix</keyword>
<name>M1C2A1_SOLTU</name>
<dbReference type="OMA" id="KKFHKRN"/>
<feature type="transmembrane region" description="Helical" evidence="1">
    <location>
        <begin position="20"/>
        <end position="39"/>
    </location>
</feature>
<reference evidence="2" key="2">
    <citation type="submission" date="2015-06" db="UniProtKB">
        <authorList>
            <consortium name="EnsemblPlants"/>
        </authorList>
    </citation>
    <scope>IDENTIFICATION</scope>
    <source>
        <strain evidence="2">DM1-3 516 R44</strain>
    </source>
</reference>
<sequence>MTQKNKVQEKKSLCEKTMQIVINIITLSSFSLASINFGGTTNKHQKKSQSSTNNISNISSFQLEKGNYKKSQIPKTKSNFYTFVKEHDQGESKKSSSCLVHQNNIIDHDQDGIFSDYIKKFHKRNQDDLSNSSAQITNHKASNYIKKFHEKNCYESLATTGLPLIRLPPPPKSLVNKATTAA</sequence>
<protein>
    <submittedName>
        <fullName evidence="2">Uncharacterized protein</fullName>
    </submittedName>
</protein>
<keyword evidence="1" id="KW-0812">Transmembrane</keyword>
<dbReference type="AlphaFoldDB" id="M1C2A1"/>
<dbReference type="InParanoid" id="M1C2A1"/>
<evidence type="ECO:0000313" key="2">
    <source>
        <dbReference type="EnsemblPlants" id="PGSC0003DMT400058217"/>
    </source>
</evidence>
<evidence type="ECO:0000256" key="1">
    <source>
        <dbReference type="SAM" id="Phobius"/>
    </source>
</evidence>
<dbReference type="PROSITE" id="PS00588">
    <property type="entry name" value="FLAGELLA_BB_ROD"/>
    <property type="match status" value="1"/>
</dbReference>
<keyword evidence="1" id="KW-0472">Membrane</keyword>
<proteinExistence type="predicted"/>
<reference evidence="3" key="1">
    <citation type="journal article" date="2011" name="Nature">
        <title>Genome sequence and analysis of the tuber crop potato.</title>
        <authorList>
            <consortium name="The Potato Genome Sequencing Consortium"/>
        </authorList>
    </citation>
    <scope>NUCLEOTIDE SEQUENCE [LARGE SCALE GENOMIC DNA]</scope>
    <source>
        <strain evidence="3">cv. DM1-3 516 R44</strain>
    </source>
</reference>
<dbReference type="InterPro" id="IPR019776">
    <property type="entry name" value="Flagellar_basal_body_rod_CS"/>
</dbReference>
<dbReference type="PaxDb" id="4113-PGSC0003DMT400058217"/>
<dbReference type="Gramene" id="PGSC0003DMT400058217">
    <property type="protein sequence ID" value="PGSC0003DMT400058217"/>
    <property type="gene ID" value="PGSC0003DMG400022605"/>
</dbReference>
<dbReference type="Proteomes" id="UP000011115">
    <property type="component" value="Unassembled WGS sequence"/>
</dbReference>
<dbReference type="HOGENOM" id="CLU_1484491_0_0_1"/>
<organism evidence="2 3">
    <name type="scientific">Solanum tuberosum</name>
    <name type="common">Potato</name>
    <dbReference type="NCBI Taxonomy" id="4113"/>
    <lineage>
        <taxon>Eukaryota</taxon>
        <taxon>Viridiplantae</taxon>
        <taxon>Streptophyta</taxon>
        <taxon>Embryophyta</taxon>
        <taxon>Tracheophyta</taxon>
        <taxon>Spermatophyta</taxon>
        <taxon>Magnoliopsida</taxon>
        <taxon>eudicotyledons</taxon>
        <taxon>Gunneridae</taxon>
        <taxon>Pentapetalae</taxon>
        <taxon>asterids</taxon>
        <taxon>lamiids</taxon>
        <taxon>Solanales</taxon>
        <taxon>Solanaceae</taxon>
        <taxon>Solanoideae</taxon>
        <taxon>Solaneae</taxon>
        <taxon>Solanum</taxon>
    </lineage>
</organism>
<accession>M1C2A1</accession>
<dbReference type="EnsemblPlants" id="PGSC0003DMT400058217">
    <property type="protein sequence ID" value="PGSC0003DMT400058217"/>
    <property type="gene ID" value="PGSC0003DMG400022605"/>
</dbReference>
<evidence type="ECO:0000313" key="3">
    <source>
        <dbReference type="Proteomes" id="UP000011115"/>
    </source>
</evidence>
<dbReference type="eggNOG" id="ENOG502R850">
    <property type="taxonomic scope" value="Eukaryota"/>
</dbReference>
<keyword evidence="3" id="KW-1185">Reference proteome</keyword>